<evidence type="ECO:0000313" key="2">
    <source>
        <dbReference type="EMBL" id="CAK9095395.1"/>
    </source>
</evidence>
<dbReference type="Proteomes" id="UP001642464">
    <property type="component" value="Unassembled WGS sequence"/>
</dbReference>
<organism evidence="2 3">
    <name type="scientific">Durusdinium trenchii</name>
    <dbReference type="NCBI Taxonomy" id="1381693"/>
    <lineage>
        <taxon>Eukaryota</taxon>
        <taxon>Sar</taxon>
        <taxon>Alveolata</taxon>
        <taxon>Dinophyceae</taxon>
        <taxon>Suessiales</taxon>
        <taxon>Symbiodiniaceae</taxon>
        <taxon>Durusdinium</taxon>
    </lineage>
</organism>
<keyword evidence="3" id="KW-1185">Reference proteome</keyword>
<feature type="region of interest" description="Disordered" evidence="1">
    <location>
        <begin position="443"/>
        <end position="476"/>
    </location>
</feature>
<evidence type="ECO:0000256" key="1">
    <source>
        <dbReference type="SAM" id="MobiDB-lite"/>
    </source>
</evidence>
<feature type="region of interest" description="Disordered" evidence="1">
    <location>
        <begin position="343"/>
        <end position="396"/>
    </location>
</feature>
<feature type="compositionally biased region" description="Polar residues" evidence="1">
    <location>
        <begin position="449"/>
        <end position="461"/>
    </location>
</feature>
<comment type="caution">
    <text evidence="2">The sequence shown here is derived from an EMBL/GenBank/DDBJ whole genome shotgun (WGS) entry which is preliminary data.</text>
</comment>
<feature type="non-terminal residue" evidence="2">
    <location>
        <position position="1"/>
    </location>
</feature>
<dbReference type="EMBL" id="CAXAMM010040788">
    <property type="protein sequence ID" value="CAK9095395.1"/>
    <property type="molecule type" value="Genomic_DNA"/>
</dbReference>
<name>A0ABP0R702_9DINO</name>
<gene>
    <name evidence="2" type="ORF">SCF082_LOCUS44810</name>
</gene>
<protein>
    <submittedName>
        <fullName evidence="2">Uncharacterized protein</fullName>
    </submittedName>
</protein>
<evidence type="ECO:0000313" key="3">
    <source>
        <dbReference type="Proteomes" id="UP001642464"/>
    </source>
</evidence>
<proteinExistence type="predicted"/>
<reference evidence="2 3" key="1">
    <citation type="submission" date="2024-02" db="EMBL/GenBank/DDBJ databases">
        <authorList>
            <person name="Chen Y."/>
            <person name="Shah S."/>
            <person name="Dougan E. K."/>
            <person name="Thang M."/>
            <person name="Chan C."/>
        </authorList>
    </citation>
    <scope>NUCLEOTIDE SEQUENCE [LARGE SCALE GENOMIC DNA]</scope>
</reference>
<sequence>PRGSRGPLYAWSEFSRVDAKNTQHVDVGTVISLDELGELERTRKYPTKPLYRGEVYNATGMRIEIERSKPSGLDHDEEEDDGLATEEDKEVMQLRSQDTVFMQFNRRKRGWNYSWAANKHTCDARHVLFVYVMVPHGKGKLRCVSVHASPEFQVFCRKRPQKDDEVAVSAPGEATAPASSAKRSTPRPGPARVHQQHQHKRQPQQQQHQQMAGKSTRRTSLADVGNLDHTRGVRRRRSSLGLASAVDQSNRDETPLHIASDADFFAFDTHQRALPSEHQRAEDNHSVTTAEDFRRFFIDAYWDDEGLFGIEDFQEPKRMRRNSSNSSQKQQVLAKIGEQLMEPFPGRLSDPELHSNEMSTELPAPPPLKKLLSREKAHREDPKPPKEVNPIFGQPVDSEEDYLNSKVWRLVLVLALLEAHWCESNNPPWQSAIPSNLKPVSFDPVSGNAGPSLSSSAQQRTAKPAKQAASPADHFPTMSADNRIVVQNLATFLIEENSFTKSIETTLSSMPPDSTMKELKRAFIRVAHHELGKFCEQYNLSLSQFDRLFEDQPSLTFLKQAAVRLKMLNDTMAHYNVKLKEEPAPSSGGAAALARPNIRAPSDLINCSGRYEMDEALLAAHEHFRELRGVPWVLRKMIRYIENTITIEQEGYERVHMQGSRKLLSNGGNLYITDGRLREFTLQSPVPWSKPLASYYKAWFDAPYLHVQHYYSETDRLSRIIHYQPYRLHFRVIFEKLDLVTNEWQIVDNRVGYANLVEKYPKFNADQRPSFPMY</sequence>
<feature type="region of interest" description="Disordered" evidence="1">
    <location>
        <begin position="165"/>
        <end position="253"/>
    </location>
</feature>
<feature type="compositionally biased region" description="Basic and acidic residues" evidence="1">
    <location>
        <begin position="372"/>
        <end position="386"/>
    </location>
</feature>
<accession>A0ABP0R702</accession>